<comment type="caution">
    <text evidence="5">The sequence shown here is derived from an EMBL/GenBank/DDBJ whole genome shotgun (WGS) entry which is preliminary data.</text>
</comment>
<evidence type="ECO:0000259" key="4">
    <source>
        <dbReference type="Pfam" id="PF16325"/>
    </source>
</evidence>
<keyword evidence="2" id="KW-0378">Hydrolase</keyword>
<dbReference type="InterPro" id="IPR032525">
    <property type="entry name" value="Peptidase_U32_C"/>
</dbReference>
<dbReference type="PROSITE" id="PS01276">
    <property type="entry name" value="PEPTIDASE_U32"/>
    <property type="match status" value="1"/>
</dbReference>
<accession>A0A9D2MTW2</accession>
<dbReference type="EMBL" id="DWXG01000003">
    <property type="protein sequence ID" value="HJB96996.1"/>
    <property type="molecule type" value="Genomic_DNA"/>
</dbReference>
<dbReference type="Pfam" id="PF01136">
    <property type="entry name" value="Peptidase_U32"/>
    <property type="match status" value="1"/>
</dbReference>
<gene>
    <name evidence="5" type="ORF">H9710_00250</name>
</gene>
<reference evidence="5" key="1">
    <citation type="journal article" date="2021" name="PeerJ">
        <title>Extensive microbial diversity within the chicken gut microbiome revealed by metagenomics and culture.</title>
        <authorList>
            <person name="Gilroy R."/>
            <person name="Ravi A."/>
            <person name="Getino M."/>
            <person name="Pursley I."/>
            <person name="Horton D.L."/>
            <person name="Alikhan N.F."/>
            <person name="Baker D."/>
            <person name="Gharbi K."/>
            <person name="Hall N."/>
            <person name="Watson M."/>
            <person name="Adriaenssens E.M."/>
            <person name="Foster-Nyarko E."/>
            <person name="Jarju S."/>
            <person name="Secka A."/>
            <person name="Antonio M."/>
            <person name="Oren A."/>
            <person name="Chaudhuri R.R."/>
            <person name="La Ragione R."/>
            <person name="Hildebrand F."/>
            <person name="Pallen M.J."/>
        </authorList>
    </citation>
    <scope>NUCLEOTIDE SEQUENCE</scope>
    <source>
        <strain evidence="5">CHK185-1770</strain>
    </source>
</reference>
<dbReference type="GO" id="GO:0008233">
    <property type="term" value="F:peptidase activity"/>
    <property type="evidence" value="ECO:0007669"/>
    <property type="project" value="UniProtKB-KW"/>
</dbReference>
<sequence length="409" mass="45485">MNYAKPELLAPAGDRERLEAAVAYGADAVYLAGKSFGMRSAPANFGEEELRDAVSYCHERGVKVYVTCNTLPRNQEFEELPSFLAACQDMGVDAFILSDLGVLALAKQVAPQVERHVSTQTGIVNYAAAQVCWELGASRVVLAREVPLSEIKGIRERVDPRLELEAFVHGAMCMSFSGRCVISNYMTGRDANRGECAQPCRWEYHLVEAQRPGQVYTLVQEEKGAYFFNSNDLRMIDAIPQMMDAGVASLKIEGRAKSAYYVACVTAAYRQAINFAWEHPGEPLPASILEETEKISHRPYSHGFYFGGEPGQTVDRSHYARGYELVAICLGREGGRLRLTERNRFFKGQQVDILQPGKPSFTASLDELFNEEGEPLEVAPHAEMTVYWKTDLPVEAGAYLRVKKETRSA</sequence>
<proteinExistence type="inferred from homology"/>
<feature type="domain" description="Peptidase family U32 C-terminal" evidence="4">
    <location>
        <begin position="321"/>
        <end position="401"/>
    </location>
</feature>
<organism evidence="5 6">
    <name type="scientific">Candidatus Acutalibacter pullicola</name>
    <dbReference type="NCBI Taxonomy" id="2838417"/>
    <lineage>
        <taxon>Bacteria</taxon>
        <taxon>Bacillati</taxon>
        <taxon>Bacillota</taxon>
        <taxon>Clostridia</taxon>
        <taxon>Eubacteriales</taxon>
        <taxon>Acutalibacteraceae</taxon>
        <taxon>Acutalibacter</taxon>
    </lineage>
</organism>
<reference evidence="5" key="2">
    <citation type="submission" date="2021-04" db="EMBL/GenBank/DDBJ databases">
        <authorList>
            <person name="Gilroy R."/>
        </authorList>
    </citation>
    <scope>NUCLEOTIDE SEQUENCE</scope>
    <source>
        <strain evidence="5">CHK185-1770</strain>
    </source>
</reference>
<evidence type="ECO:0000256" key="3">
    <source>
        <dbReference type="ARBA" id="ARBA00038374"/>
    </source>
</evidence>
<dbReference type="AlphaFoldDB" id="A0A9D2MTW2"/>
<comment type="similarity">
    <text evidence="3">Belongs to the peptidase U32 family.</text>
</comment>
<dbReference type="Gene3D" id="2.40.30.10">
    <property type="entry name" value="Translation factors"/>
    <property type="match status" value="1"/>
</dbReference>
<dbReference type="InterPro" id="IPR051454">
    <property type="entry name" value="RNA/ubiquinone_mod_enzymes"/>
</dbReference>
<dbReference type="Proteomes" id="UP000826793">
    <property type="component" value="Unassembled WGS sequence"/>
</dbReference>
<keyword evidence="1" id="KW-0645">Protease</keyword>
<evidence type="ECO:0000313" key="6">
    <source>
        <dbReference type="Proteomes" id="UP000826793"/>
    </source>
</evidence>
<evidence type="ECO:0000256" key="1">
    <source>
        <dbReference type="ARBA" id="ARBA00022670"/>
    </source>
</evidence>
<dbReference type="SUPFAM" id="SSF51366">
    <property type="entry name" value="Ribulose-phoshate binding barrel"/>
    <property type="match status" value="1"/>
</dbReference>
<evidence type="ECO:0000313" key="5">
    <source>
        <dbReference type="EMBL" id="HJB96996.1"/>
    </source>
</evidence>
<name>A0A9D2MTW2_9FIRM</name>
<dbReference type="GO" id="GO:0006508">
    <property type="term" value="P:proteolysis"/>
    <property type="evidence" value="ECO:0007669"/>
    <property type="project" value="UniProtKB-KW"/>
</dbReference>
<dbReference type="PANTHER" id="PTHR30217">
    <property type="entry name" value="PEPTIDASE U32 FAMILY"/>
    <property type="match status" value="1"/>
</dbReference>
<dbReference type="InterPro" id="IPR001539">
    <property type="entry name" value="Peptidase_U32"/>
</dbReference>
<dbReference type="Pfam" id="PF16325">
    <property type="entry name" value="Peptidase_U32_C"/>
    <property type="match status" value="1"/>
</dbReference>
<dbReference type="InterPro" id="IPR011060">
    <property type="entry name" value="RibuloseP-bd_barrel"/>
</dbReference>
<dbReference type="PANTHER" id="PTHR30217:SF6">
    <property type="entry name" value="TRNA HYDROXYLATION PROTEIN P"/>
    <property type="match status" value="1"/>
</dbReference>
<evidence type="ECO:0000256" key="2">
    <source>
        <dbReference type="ARBA" id="ARBA00022801"/>
    </source>
</evidence>
<protein>
    <submittedName>
        <fullName evidence="5">U32 family peptidase</fullName>
    </submittedName>
</protein>